<proteinExistence type="predicted"/>
<dbReference type="Proteomes" id="UP000837932">
    <property type="component" value="Unassembled WGS sequence"/>
</dbReference>
<evidence type="ECO:0000313" key="5">
    <source>
        <dbReference type="EMBL" id="CAH0995955.1"/>
    </source>
</evidence>
<dbReference type="InterPro" id="IPR050204">
    <property type="entry name" value="AraC_XylS_family_regulators"/>
</dbReference>
<keyword evidence="6" id="KW-1185">Reference proteome</keyword>
<dbReference type="RefSeq" id="WP_238806530.1">
    <property type="nucleotide sequence ID" value="NZ_CAKLPY010000002.1"/>
</dbReference>
<protein>
    <recommendedName>
        <fullName evidence="4">HTH araC/xylS-type domain-containing protein</fullName>
    </recommendedName>
</protein>
<organism evidence="5 6">
    <name type="scientific">Emticicia aquatica</name>
    <dbReference type="NCBI Taxonomy" id="1681835"/>
    <lineage>
        <taxon>Bacteria</taxon>
        <taxon>Pseudomonadati</taxon>
        <taxon>Bacteroidota</taxon>
        <taxon>Cytophagia</taxon>
        <taxon>Cytophagales</taxon>
        <taxon>Leadbetterellaceae</taxon>
        <taxon>Emticicia</taxon>
    </lineage>
</organism>
<keyword evidence="1" id="KW-0805">Transcription regulation</keyword>
<evidence type="ECO:0000313" key="6">
    <source>
        <dbReference type="Proteomes" id="UP000837932"/>
    </source>
</evidence>
<dbReference type="EMBL" id="CAKLPY010000002">
    <property type="protein sequence ID" value="CAH0995955.1"/>
    <property type="molecule type" value="Genomic_DNA"/>
</dbReference>
<dbReference type="Pfam" id="PF12833">
    <property type="entry name" value="HTH_18"/>
    <property type="match status" value="1"/>
</dbReference>
<reference evidence="5" key="1">
    <citation type="submission" date="2021-12" db="EMBL/GenBank/DDBJ databases">
        <authorList>
            <person name="Rodrigo-Torres L."/>
            <person name="Arahal R. D."/>
            <person name="Lucena T."/>
        </authorList>
    </citation>
    <scope>NUCLEOTIDE SEQUENCE</scope>
    <source>
        <strain evidence="5">CECT 8858</strain>
    </source>
</reference>
<evidence type="ECO:0000256" key="1">
    <source>
        <dbReference type="ARBA" id="ARBA00023015"/>
    </source>
</evidence>
<dbReference type="SMART" id="SM00342">
    <property type="entry name" value="HTH_ARAC"/>
    <property type="match status" value="1"/>
</dbReference>
<dbReference type="PANTHER" id="PTHR46796">
    <property type="entry name" value="HTH-TYPE TRANSCRIPTIONAL ACTIVATOR RHAS-RELATED"/>
    <property type="match status" value="1"/>
</dbReference>
<dbReference type="Gene3D" id="1.10.10.60">
    <property type="entry name" value="Homeodomain-like"/>
    <property type="match status" value="1"/>
</dbReference>
<accession>A0ABM9APW7</accession>
<gene>
    <name evidence="5" type="ORF">EMA8858_02083</name>
</gene>
<dbReference type="PANTHER" id="PTHR46796:SF13">
    <property type="entry name" value="HTH-TYPE TRANSCRIPTIONAL ACTIVATOR RHAS"/>
    <property type="match status" value="1"/>
</dbReference>
<name>A0ABM9APW7_9BACT</name>
<evidence type="ECO:0000256" key="2">
    <source>
        <dbReference type="ARBA" id="ARBA00023125"/>
    </source>
</evidence>
<comment type="caution">
    <text evidence="5">The sequence shown here is derived from an EMBL/GenBank/DDBJ whole genome shotgun (WGS) entry which is preliminary data.</text>
</comment>
<keyword evidence="3" id="KW-0804">Transcription</keyword>
<dbReference type="InterPro" id="IPR018060">
    <property type="entry name" value="HTH_AraC"/>
</dbReference>
<feature type="domain" description="HTH araC/xylS-type" evidence="4">
    <location>
        <begin position="161"/>
        <end position="262"/>
    </location>
</feature>
<evidence type="ECO:0000256" key="3">
    <source>
        <dbReference type="ARBA" id="ARBA00023163"/>
    </source>
</evidence>
<dbReference type="PROSITE" id="PS01124">
    <property type="entry name" value="HTH_ARAC_FAMILY_2"/>
    <property type="match status" value="1"/>
</dbReference>
<evidence type="ECO:0000259" key="4">
    <source>
        <dbReference type="PROSITE" id="PS01124"/>
    </source>
</evidence>
<keyword evidence="2" id="KW-0238">DNA-binding</keyword>
<sequence length="276" mass="32126">MFHKVYKPTIALREFVNNIMIFRLELDNNQPRPVFSFPPMPEQCLYFYPFDSPESEYLTSNKIVKLNKSIVVGPQVNRIKLKMNHNNFTIKVGFQPSGLYRLLGIPMNELPIDESLDSCFVLGNEIKFINEQLSETQSYDKMIEIVEAFLLKKLQKLRPKLPLDNVLPSIIAKGGLINIDDLASQACVSTRQLERQFQQRVGIQPKFYARLTRFAKAWVMKENIADIKWTAIAHECGYFDQMHLIRDFKSFCGVAPSIIEDEFKATPYLLRNRLYY</sequence>